<feature type="transmembrane region" description="Helical" evidence="1">
    <location>
        <begin position="21"/>
        <end position="45"/>
    </location>
</feature>
<keyword evidence="3" id="KW-1185">Reference proteome</keyword>
<protein>
    <submittedName>
        <fullName evidence="2">Uncharacterized protein</fullName>
    </submittedName>
</protein>
<reference evidence="2 3" key="1">
    <citation type="submission" date="2019-03" db="EMBL/GenBank/DDBJ databases">
        <title>Deep-cultivation of Planctomycetes and their phenomic and genomic characterization uncovers novel biology.</title>
        <authorList>
            <person name="Wiegand S."/>
            <person name="Jogler M."/>
            <person name="Boedeker C."/>
            <person name="Pinto D."/>
            <person name="Vollmers J."/>
            <person name="Rivas-Marin E."/>
            <person name="Kohn T."/>
            <person name="Peeters S.H."/>
            <person name="Heuer A."/>
            <person name="Rast P."/>
            <person name="Oberbeckmann S."/>
            <person name="Bunk B."/>
            <person name="Jeske O."/>
            <person name="Meyerdierks A."/>
            <person name="Storesund J.E."/>
            <person name="Kallscheuer N."/>
            <person name="Luecker S."/>
            <person name="Lage O.M."/>
            <person name="Pohl T."/>
            <person name="Merkel B.J."/>
            <person name="Hornburger P."/>
            <person name="Mueller R.-W."/>
            <person name="Bruemmer F."/>
            <person name="Labrenz M."/>
            <person name="Spormann A.M."/>
            <person name="Op den Camp H."/>
            <person name="Overmann J."/>
            <person name="Amann R."/>
            <person name="Jetten M.S.M."/>
            <person name="Mascher T."/>
            <person name="Medema M.H."/>
            <person name="Devos D.P."/>
            <person name="Kaster A.-K."/>
            <person name="Ovreas L."/>
            <person name="Rohde M."/>
            <person name="Galperin M.Y."/>
            <person name="Jogler C."/>
        </authorList>
    </citation>
    <scope>NUCLEOTIDE SEQUENCE [LARGE SCALE GENOMIC DNA]</scope>
    <source>
        <strain evidence="2 3">Enr17</strain>
    </source>
</reference>
<evidence type="ECO:0000313" key="2">
    <source>
        <dbReference type="EMBL" id="QDV50926.1"/>
    </source>
</evidence>
<dbReference type="KEGG" id="gfm:Enr17x_29710"/>
<accession>A0A518ICT8</accession>
<dbReference type="AlphaFoldDB" id="A0A518ICT8"/>
<gene>
    <name evidence="2" type="ORF">Enr17x_29710</name>
</gene>
<dbReference type="Proteomes" id="UP000318313">
    <property type="component" value="Chromosome"/>
</dbReference>
<evidence type="ECO:0000313" key="3">
    <source>
        <dbReference type="Proteomes" id="UP000318313"/>
    </source>
</evidence>
<keyword evidence="1" id="KW-0472">Membrane</keyword>
<dbReference type="EMBL" id="CP037452">
    <property type="protein sequence ID" value="QDV50926.1"/>
    <property type="molecule type" value="Genomic_DNA"/>
</dbReference>
<proteinExistence type="predicted"/>
<evidence type="ECO:0000256" key="1">
    <source>
        <dbReference type="SAM" id="Phobius"/>
    </source>
</evidence>
<sequence>MSSHLVSAKSGLKNRPRQNRLSRSVCVNLLCLFYLISNTGIVPLLDQGKQCHCAVEVKAGSGCCCFNRSLKKTTVSKSCCKMKKQAARSCCSQKQKTSPHSESEKSESKQCQISSHCGCGNSASQGLATAAPRDLNVRPVLSSVDHPEIPLMIDNDLPVTLAFSPETPPPQQFTW</sequence>
<keyword evidence="1" id="KW-0812">Transmembrane</keyword>
<keyword evidence="1" id="KW-1133">Transmembrane helix</keyword>
<name>A0A518ICT8_9PLAN</name>
<organism evidence="2 3">
    <name type="scientific">Gimesia fumaroli</name>
    <dbReference type="NCBI Taxonomy" id="2527976"/>
    <lineage>
        <taxon>Bacteria</taxon>
        <taxon>Pseudomonadati</taxon>
        <taxon>Planctomycetota</taxon>
        <taxon>Planctomycetia</taxon>
        <taxon>Planctomycetales</taxon>
        <taxon>Planctomycetaceae</taxon>
        <taxon>Gimesia</taxon>
    </lineage>
</organism>